<dbReference type="EMBL" id="JBBNGS010000007">
    <property type="protein sequence ID" value="MEQ2637651.1"/>
    <property type="molecule type" value="Genomic_DNA"/>
</dbReference>
<dbReference type="RefSeq" id="WP_349182217.1">
    <property type="nucleotide sequence ID" value="NZ_JBBNGS010000007.1"/>
</dbReference>
<keyword evidence="2" id="KW-0472">Membrane</keyword>
<feature type="region of interest" description="Disordered" evidence="1">
    <location>
        <begin position="204"/>
        <end position="228"/>
    </location>
</feature>
<keyword evidence="2" id="KW-0812">Transmembrane</keyword>
<evidence type="ECO:0000313" key="4">
    <source>
        <dbReference type="Proteomes" id="UP001478817"/>
    </source>
</evidence>
<feature type="transmembrane region" description="Helical" evidence="2">
    <location>
        <begin position="44"/>
        <end position="64"/>
    </location>
</feature>
<evidence type="ECO:0000256" key="2">
    <source>
        <dbReference type="SAM" id="Phobius"/>
    </source>
</evidence>
<proteinExistence type="predicted"/>
<protein>
    <submittedName>
        <fullName evidence="3">Alkaline shock response membrane anchor protein AmaP</fullName>
    </submittedName>
</protein>
<organism evidence="3 4">
    <name type="scientific">Paratractidigestivibacter faecalis</name>
    <dbReference type="NCBI Taxonomy" id="2292441"/>
    <lineage>
        <taxon>Bacteria</taxon>
        <taxon>Bacillati</taxon>
        <taxon>Actinomycetota</taxon>
        <taxon>Coriobacteriia</taxon>
        <taxon>Coriobacteriales</taxon>
        <taxon>Atopobiaceae</taxon>
        <taxon>Paratractidigestivibacter</taxon>
    </lineage>
</organism>
<reference evidence="3 4" key="1">
    <citation type="submission" date="2024-04" db="EMBL/GenBank/DDBJ databases">
        <title>Human intestinal bacterial collection.</title>
        <authorList>
            <person name="Pauvert C."/>
            <person name="Hitch T.C.A."/>
            <person name="Clavel T."/>
        </authorList>
    </citation>
    <scope>NUCLEOTIDE SEQUENCE [LARGE SCALE GENOMIC DNA]</scope>
    <source>
        <strain evidence="3 4">CLA-AA-H197</strain>
    </source>
</reference>
<name>A0ABV1II05_9ACTN</name>
<sequence>MGGFKRLCLAVWSFAGIFTLAALGLTWAGPWTNVASALMVINGYWMALEVCFCITAVGLVVTLLRALFSRRVKTVEVTTVDGGVISVTRAAIASQASHIVEADGSCVAARVSVSAKPRGHVRVHVRVLPHESVDVVEKGAQLHEELCLGLAAVCGDKLEDVSLEFVEPEAVTTAVQAAPAEYEADEAVAGAAGAGTVAATVTAEPGAADSTSEITVPMGASHDGAREA</sequence>
<evidence type="ECO:0000256" key="1">
    <source>
        <dbReference type="SAM" id="MobiDB-lite"/>
    </source>
</evidence>
<dbReference type="Proteomes" id="UP001478817">
    <property type="component" value="Unassembled WGS sequence"/>
</dbReference>
<comment type="caution">
    <text evidence="3">The sequence shown here is derived from an EMBL/GenBank/DDBJ whole genome shotgun (WGS) entry which is preliminary data.</text>
</comment>
<accession>A0ABV1II05</accession>
<keyword evidence="4" id="KW-1185">Reference proteome</keyword>
<gene>
    <name evidence="3" type="ORF">AAAT05_04755</name>
</gene>
<keyword evidence="2" id="KW-1133">Transmembrane helix</keyword>
<evidence type="ECO:0000313" key="3">
    <source>
        <dbReference type="EMBL" id="MEQ2637651.1"/>
    </source>
</evidence>